<gene>
    <name evidence="2" type="ORF">CRX53_00845</name>
</gene>
<sequence>MDTSHSENWAFLLKLLNDNSGQVSHGNGNLFVHQQAYALAIFLVDATLATPELNRCNVAALIAGELSWPRSEGSALDSGTQHSLAFFEAGGLISFPGGWAAIHCSESQQSKQLDQSIEDILRVTNLLQNITFGRKGYVQPHFVMEEAQLIALISKELGNIHLDRLFPSAVQQGGKVAIYPEKHRFTQLESTYLWQCLLRRHSPEQAFRQWMLCVRALSHSIVPVQFSLLDENETDQFLRQVELLVKTAPEFSYPLRTIYKQAVNSYDFASLNQPVTLEINLHIDSESIMPDKTDEPDEPAPLTLRTAETLDGAYHFPDIDDPAEIIAQGKLQYWGNWRDPMGALSRLIQACFNHVILIDHHSLTTKPFALNLLSLAESRQALKYLLFIALPLRFNCKSILFLLSRPETCEIAIYHLTNREYPLPVTRRHDVSNDLSQLFLDVLVREYVRTIKDRSDNGLKLLNVSLYLADNSGLYTLLNTDSFQYRALTCFMHKLEDKHVAAVASAFLETIPVQYERRISHIRERSIYHLGLWIIQRLESTDVAYRDLLPQLGECLIRFYSNAFCECIATRRRDLKSDNFFALLPWQSLIKVIGINEILRISSRYDSWSSVLTYKHDRCFDAVSAICQYLQLLMLISKGPLEEEERSRAWQRIINIVCAFGFGHDEDRCYLFSAVLNDEAADLWKMFSLFVNNLPPSKYDEFTERCIDMIPLDSLYILLQRCNIHERRQVLHDAILDRQELRDEKLGLKSLETAFIHACENSHMELAERVLSAAKPLLERFRGHSHIQFKETIYLWETYHYKYTLLTAYLSGHEDPHALEEVVLRISLPDGLTGLPGHEIVRRQLRECEQFRRYIIAIAFCQIEPSKTVRYMEALCAEVNAPHFAFTLFRGHIAELSDSQNKDARRRALNKFLEQTSSITPDQMAASWVAMVLDVMIQVGDQQQADEYWRKLTGEQHRTREILLPYCKGLIQRGKPLVASQIINEFRECNLILSEHDVGLAELITQLSQALPNQNSVLDIVHAMAESSQRSIDQLRQHYLRITGGSFEDYVQITGGGRSKEMFLKKVITEVAGELLLRKKNLQSQQSTDGQLNKIIHEDLINDWFASLVDMRMAEARIGFRDQKRTGSSESGKSPGESDGLITDSKNRRIAIFEAFRLSSLNKKVITEHLNKVSGYDAEALSPVFMVAYCDVKDFSTLTVGYHNFISKTDYTGYKKDCLAVIIDEESVTDNLWVCTETRLRGEREVMFCHFLLNMHCN</sequence>
<feature type="compositionally biased region" description="Low complexity" evidence="1">
    <location>
        <begin position="1128"/>
        <end position="1140"/>
    </location>
</feature>
<name>A0A855EFS4_9ENTR</name>
<evidence type="ECO:0000313" key="3">
    <source>
        <dbReference type="Proteomes" id="UP000222768"/>
    </source>
</evidence>
<organism evidence="2 3">
    <name type="scientific">Leclercia adecarboxylata</name>
    <dbReference type="NCBI Taxonomy" id="83655"/>
    <lineage>
        <taxon>Bacteria</taxon>
        <taxon>Pseudomonadati</taxon>
        <taxon>Pseudomonadota</taxon>
        <taxon>Gammaproteobacteria</taxon>
        <taxon>Enterobacterales</taxon>
        <taxon>Enterobacteriaceae</taxon>
        <taxon>Leclercia</taxon>
    </lineage>
</organism>
<evidence type="ECO:0000256" key="1">
    <source>
        <dbReference type="SAM" id="MobiDB-lite"/>
    </source>
</evidence>
<dbReference type="AlphaFoldDB" id="A0A855EFS4"/>
<feature type="region of interest" description="Disordered" evidence="1">
    <location>
        <begin position="1122"/>
        <end position="1142"/>
    </location>
</feature>
<reference evidence="3" key="1">
    <citation type="submission" date="2017-09" db="EMBL/GenBank/DDBJ databases">
        <title>FDA dAtabase for Regulatory Grade micrObial Sequences (FDA-ARGOS): Supporting development and validation of Infectious Disease Dx tests.</title>
        <authorList>
            <person name="Minogue T."/>
            <person name="Wolcott M."/>
            <person name="Wasieloski L."/>
            <person name="Aguilar W."/>
            <person name="Moore D."/>
            <person name="Tallon L."/>
            <person name="Sadzewicz L."/>
            <person name="Ott S."/>
            <person name="Zhao X."/>
            <person name="Nagaraj S."/>
            <person name="Vavikolanu K."/>
            <person name="Aluvathingal J."/>
            <person name="Nadendla S."/>
            <person name="Sichtig H."/>
        </authorList>
    </citation>
    <scope>NUCLEOTIDE SEQUENCE [LARGE SCALE GENOMIC DNA]</scope>
    <source>
        <strain evidence="3">FDAARGOS_404</strain>
    </source>
</reference>
<protein>
    <submittedName>
        <fullName evidence="2">Uncharacterized protein</fullName>
    </submittedName>
</protein>
<accession>A0A855EFS4</accession>
<comment type="caution">
    <text evidence="2">The sequence shown here is derived from an EMBL/GenBank/DDBJ whole genome shotgun (WGS) entry which is preliminary data.</text>
</comment>
<evidence type="ECO:0000313" key="2">
    <source>
        <dbReference type="EMBL" id="PHH02607.1"/>
    </source>
</evidence>
<dbReference type="EMBL" id="PDLK01000002">
    <property type="protein sequence ID" value="PHH02607.1"/>
    <property type="molecule type" value="Genomic_DNA"/>
</dbReference>
<proteinExistence type="predicted"/>
<dbReference type="Proteomes" id="UP000222768">
    <property type="component" value="Unassembled WGS sequence"/>
</dbReference>
<dbReference type="RefSeq" id="WP_051916102.1">
    <property type="nucleotide sequence ID" value="NZ_CP083630.1"/>
</dbReference>